<name>A0A0D5A1L4_9RHOB</name>
<dbReference type="Gene3D" id="1.10.10.10">
    <property type="entry name" value="Winged helix-like DNA-binding domain superfamily/Winged helix DNA-binding domain"/>
    <property type="match status" value="1"/>
</dbReference>
<dbReference type="AlphaFoldDB" id="A0A0D5A1L4"/>
<sequence>MREITVPSSAVALRSDKPLTPAMVSAVWELASALDAARIPAEVDNSVWLEVPSRLLRGEDGRNDNIWLRECLTRLTGVQLSGEWRGDPWGAVLLAEWKITQGGSMVRALIPPAGVHALRSPQNFAKIEARAAHSLTGHGRQLYVLLADKKRLGRPFWTFTVDELRSLMGVSDKRAYAVWGQFRKRVLDPALAAVNDYGTVEVSMSLEKQGRSVHAVTFRWRWKDPHDAAETVAENERHRNARRRQQETDDAPPLIADEPEAEPALAWWYGLTPAEREEWADRVGRTFTAGGYTVPRRDADLARAAFSVHAEGVPEETQNDAVRNHAGTVPFTSRKAVGQKQVHHQQGYKNRET</sequence>
<dbReference type="InterPro" id="IPR036388">
    <property type="entry name" value="WH-like_DNA-bd_sf"/>
</dbReference>
<dbReference type="RefSeq" id="WP_176702979.1">
    <property type="nucleotide sequence ID" value="NZ_KM659093.1"/>
</dbReference>
<evidence type="ECO:0000313" key="2">
    <source>
        <dbReference type="EMBL" id="AJW30046.1"/>
    </source>
</evidence>
<protein>
    <submittedName>
        <fullName evidence="2">Replication initiation protein</fullName>
    </submittedName>
</protein>
<feature type="region of interest" description="Disordered" evidence="1">
    <location>
        <begin position="229"/>
        <end position="256"/>
    </location>
</feature>
<accession>A0A0D5A1L4</accession>
<feature type="compositionally biased region" description="Basic and acidic residues" evidence="1">
    <location>
        <begin position="229"/>
        <end position="238"/>
    </location>
</feature>
<gene>
    <name evidence="2" type="ORF">pLM20P1_p1</name>
</gene>
<organism evidence="2">
    <name type="scientific">Paracoccus yeei</name>
    <dbReference type="NCBI Taxonomy" id="147645"/>
    <lineage>
        <taxon>Bacteria</taxon>
        <taxon>Pseudomonadati</taxon>
        <taxon>Pseudomonadota</taxon>
        <taxon>Alphaproteobacteria</taxon>
        <taxon>Rhodobacterales</taxon>
        <taxon>Paracoccaceae</taxon>
        <taxon>Paracoccus</taxon>
    </lineage>
</organism>
<evidence type="ECO:0000256" key="1">
    <source>
        <dbReference type="SAM" id="MobiDB-lite"/>
    </source>
</evidence>
<reference evidence="2" key="1">
    <citation type="submission" date="2014-09" db="EMBL/GenBank/DDBJ databases">
        <title>The mobilome of the heavy metals and metalloids hypertolerant bacteria from the Lubin copper mine (Poland).</title>
        <authorList>
            <person name="Dziewit L."/>
            <person name="Bartosik D."/>
        </authorList>
    </citation>
    <scope>NUCLEOTIDE SEQUENCE</scope>
    <source>
        <strain evidence="2">LM20</strain>
        <plasmid evidence="2">pLM20P1</plasmid>
    </source>
</reference>
<keyword evidence="2" id="KW-0614">Plasmid</keyword>
<proteinExistence type="predicted"/>
<dbReference type="Pfam" id="PF21205">
    <property type="entry name" value="Rep3_C"/>
    <property type="match status" value="1"/>
</dbReference>
<dbReference type="InterPro" id="IPR036390">
    <property type="entry name" value="WH_DNA-bd_sf"/>
</dbReference>
<dbReference type="EMBL" id="KM659093">
    <property type="protein sequence ID" value="AJW30046.1"/>
    <property type="molecule type" value="Genomic_DNA"/>
</dbReference>
<geneLocation type="plasmid" evidence="2">
    <name>pLM20P1</name>
</geneLocation>
<dbReference type="SUPFAM" id="SSF46785">
    <property type="entry name" value="Winged helix' DNA-binding domain"/>
    <property type="match status" value="1"/>
</dbReference>
<feature type="region of interest" description="Disordered" evidence="1">
    <location>
        <begin position="333"/>
        <end position="353"/>
    </location>
</feature>